<organism evidence="2 3">
    <name type="scientific">Eumeta variegata</name>
    <name type="common">Bagworm moth</name>
    <name type="synonym">Eumeta japonica</name>
    <dbReference type="NCBI Taxonomy" id="151549"/>
    <lineage>
        <taxon>Eukaryota</taxon>
        <taxon>Metazoa</taxon>
        <taxon>Ecdysozoa</taxon>
        <taxon>Arthropoda</taxon>
        <taxon>Hexapoda</taxon>
        <taxon>Insecta</taxon>
        <taxon>Pterygota</taxon>
        <taxon>Neoptera</taxon>
        <taxon>Endopterygota</taxon>
        <taxon>Lepidoptera</taxon>
        <taxon>Glossata</taxon>
        <taxon>Ditrysia</taxon>
        <taxon>Tineoidea</taxon>
        <taxon>Psychidae</taxon>
        <taxon>Oiketicinae</taxon>
        <taxon>Eumeta</taxon>
    </lineage>
</organism>
<evidence type="ECO:0000313" key="3">
    <source>
        <dbReference type="Proteomes" id="UP000299102"/>
    </source>
</evidence>
<dbReference type="EMBL" id="BGZK01001253">
    <property type="protein sequence ID" value="GBP75562.1"/>
    <property type="molecule type" value="Genomic_DNA"/>
</dbReference>
<gene>
    <name evidence="2" type="ORF">EVAR_50247_1</name>
</gene>
<accession>A0A4C1YL19</accession>
<evidence type="ECO:0000256" key="1">
    <source>
        <dbReference type="SAM" id="MobiDB-lite"/>
    </source>
</evidence>
<evidence type="ECO:0000313" key="2">
    <source>
        <dbReference type="EMBL" id="GBP75562.1"/>
    </source>
</evidence>
<keyword evidence="3" id="KW-1185">Reference proteome</keyword>
<name>A0A4C1YL19_EUMVA</name>
<dbReference type="AlphaFoldDB" id="A0A4C1YL19"/>
<proteinExistence type="predicted"/>
<dbReference type="Proteomes" id="UP000299102">
    <property type="component" value="Unassembled WGS sequence"/>
</dbReference>
<protein>
    <submittedName>
        <fullName evidence="2">Uncharacterized protein</fullName>
    </submittedName>
</protein>
<sequence length="73" mass="8512">MNHTAFQKRTLKALRRPKKNGERTKLTLSQWRGYEIAQYKPTARAPAPTPAPRRPLPRRRPRPPRSDVPFIIA</sequence>
<reference evidence="2 3" key="1">
    <citation type="journal article" date="2019" name="Commun. Biol.">
        <title>The bagworm genome reveals a unique fibroin gene that provides high tensile strength.</title>
        <authorList>
            <person name="Kono N."/>
            <person name="Nakamura H."/>
            <person name="Ohtoshi R."/>
            <person name="Tomita M."/>
            <person name="Numata K."/>
            <person name="Arakawa K."/>
        </authorList>
    </citation>
    <scope>NUCLEOTIDE SEQUENCE [LARGE SCALE GENOMIC DNA]</scope>
</reference>
<feature type="compositionally biased region" description="Basic residues" evidence="1">
    <location>
        <begin position="9"/>
        <end position="18"/>
    </location>
</feature>
<comment type="caution">
    <text evidence="2">The sequence shown here is derived from an EMBL/GenBank/DDBJ whole genome shotgun (WGS) entry which is preliminary data.</text>
</comment>
<feature type="region of interest" description="Disordered" evidence="1">
    <location>
        <begin position="1"/>
        <end position="73"/>
    </location>
</feature>